<dbReference type="SUPFAM" id="SSF51735">
    <property type="entry name" value="NAD(P)-binding Rossmann-fold domains"/>
    <property type="match status" value="1"/>
</dbReference>
<dbReference type="Gene3D" id="3.40.50.720">
    <property type="entry name" value="NAD(P)-binding Rossmann-like Domain"/>
    <property type="match status" value="1"/>
</dbReference>
<dbReference type="Pfam" id="PF13561">
    <property type="entry name" value="adh_short_C2"/>
    <property type="match status" value="1"/>
</dbReference>
<evidence type="ECO:0000313" key="5">
    <source>
        <dbReference type="Proteomes" id="UP000183508"/>
    </source>
</evidence>
<dbReference type="GO" id="GO:0016616">
    <property type="term" value="F:oxidoreductase activity, acting on the CH-OH group of donors, NAD or NADP as acceptor"/>
    <property type="evidence" value="ECO:0007669"/>
    <property type="project" value="TreeGrafter"/>
</dbReference>
<dbReference type="EMBL" id="FPBV01000003">
    <property type="protein sequence ID" value="SFU52519.1"/>
    <property type="molecule type" value="Genomic_DNA"/>
</dbReference>
<dbReference type="AlphaFoldDB" id="A0A1I7GVS8"/>
<dbReference type="STRING" id="392015.SAMN05421543_10391"/>
<sequence>MSEFPTFSLDGRLALVTGGTRGIGLAMARGLAHAGSDVAVLGRDPESGRLAVAEIERLGRRGVFVQADVTKEDQVVEAVERIEREVGPIDILVNNAGKNIRKPLTEYGADDWDDVLDTNLRGIFLVGREVIRRMAGRGRGKVINIASIFGGVGMPYQTAYAASKGGIVQLTKVWATEYASSGINVNCLAPAYIRTPMTAAWLEDPERLRDILSRTPAGRLGEPKDVMGAAVFLASDASDFIHGHVLYVDGGWLAQ</sequence>
<protein>
    <submittedName>
        <fullName evidence="4">Gluconate 5-dehydrogenase/2-deoxy-D-gluconate 3-dehydrogenase</fullName>
    </submittedName>
</protein>
<keyword evidence="5" id="KW-1185">Reference proteome</keyword>
<dbReference type="RefSeq" id="WP_074950099.1">
    <property type="nucleotide sequence ID" value="NZ_FPBV01000003.1"/>
</dbReference>
<comment type="similarity">
    <text evidence="1">Belongs to the short-chain dehydrogenases/reductases (SDR) family.</text>
</comment>
<dbReference type="InterPro" id="IPR036291">
    <property type="entry name" value="NAD(P)-bd_dom_sf"/>
</dbReference>
<dbReference type="NCBIfam" id="NF005559">
    <property type="entry name" value="PRK07231.1"/>
    <property type="match status" value="1"/>
</dbReference>
<proteinExistence type="inferred from homology"/>
<accession>A0A1I7GVS8</accession>
<dbReference type="eggNOG" id="COG1028">
    <property type="taxonomic scope" value="Bacteria"/>
</dbReference>
<dbReference type="OrthoDB" id="125587at2"/>
<feature type="domain" description="Ketoreductase" evidence="3">
    <location>
        <begin position="12"/>
        <end position="211"/>
    </location>
</feature>
<name>A0A1I7GVS8_9BACL</name>
<dbReference type="PRINTS" id="PR00080">
    <property type="entry name" value="SDRFAMILY"/>
</dbReference>
<evidence type="ECO:0000313" key="4">
    <source>
        <dbReference type="EMBL" id="SFU52519.1"/>
    </source>
</evidence>
<organism evidence="4 5">
    <name type="scientific">Alicyclobacillus macrosporangiidus</name>
    <dbReference type="NCBI Taxonomy" id="392015"/>
    <lineage>
        <taxon>Bacteria</taxon>
        <taxon>Bacillati</taxon>
        <taxon>Bacillota</taxon>
        <taxon>Bacilli</taxon>
        <taxon>Bacillales</taxon>
        <taxon>Alicyclobacillaceae</taxon>
        <taxon>Alicyclobacillus</taxon>
    </lineage>
</organism>
<dbReference type="FunFam" id="3.40.50.720:FF:000084">
    <property type="entry name" value="Short-chain dehydrogenase reductase"/>
    <property type="match status" value="1"/>
</dbReference>
<dbReference type="PRINTS" id="PR00081">
    <property type="entry name" value="GDHRDH"/>
</dbReference>
<dbReference type="GO" id="GO:0008206">
    <property type="term" value="P:bile acid metabolic process"/>
    <property type="evidence" value="ECO:0007669"/>
    <property type="project" value="UniProtKB-ARBA"/>
</dbReference>
<dbReference type="InterPro" id="IPR002347">
    <property type="entry name" value="SDR_fam"/>
</dbReference>
<dbReference type="InterPro" id="IPR057326">
    <property type="entry name" value="KR_dom"/>
</dbReference>
<evidence type="ECO:0000256" key="1">
    <source>
        <dbReference type="ARBA" id="ARBA00006484"/>
    </source>
</evidence>
<dbReference type="PROSITE" id="PS00061">
    <property type="entry name" value="ADH_SHORT"/>
    <property type="match status" value="1"/>
</dbReference>
<keyword evidence="2" id="KW-0560">Oxidoreductase</keyword>
<reference evidence="5" key="1">
    <citation type="submission" date="2016-10" db="EMBL/GenBank/DDBJ databases">
        <authorList>
            <person name="Varghese N."/>
        </authorList>
    </citation>
    <scope>NUCLEOTIDE SEQUENCE [LARGE SCALE GENOMIC DNA]</scope>
    <source>
        <strain evidence="5">DSM 17980</strain>
    </source>
</reference>
<evidence type="ECO:0000259" key="3">
    <source>
        <dbReference type="SMART" id="SM00822"/>
    </source>
</evidence>
<gene>
    <name evidence="4" type="ORF">SAMN05421543_10391</name>
</gene>
<evidence type="ECO:0000256" key="2">
    <source>
        <dbReference type="ARBA" id="ARBA00023002"/>
    </source>
</evidence>
<dbReference type="SMART" id="SM00822">
    <property type="entry name" value="PKS_KR"/>
    <property type="match status" value="1"/>
</dbReference>
<dbReference type="PANTHER" id="PTHR42760">
    <property type="entry name" value="SHORT-CHAIN DEHYDROGENASES/REDUCTASES FAMILY MEMBER"/>
    <property type="match status" value="1"/>
</dbReference>
<dbReference type="InterPro" id="IPR020904">
    <property type="entry name" value="Sc_DH/Rdtase_CS"/>
</dbReference>
<dbReference type="Proteomes" id="UP000183508">
    <property type="component" value="Unassembled WGS sequence"/>
</dbReference>